<dbReference type="AlphaFoldDB" id="A0A8H3WLQ0"/>
<dbReference type="EMBL" id="WOWK01000005">
    <property type="protein sequence ID" value="KAF0330931.1"/>
    <property type="molecule type" value="Genomic_DNA"/>
</dbReference>
<feature type="compositionally biased region" description="Basic and acidic residues" evidence="1">
    <location>
        <begin position="120"/>
        <end position="137"/>
    </location>
</feature>
<protein>
    <recommendedName>
        <fullName evidence="2">Myb-like DNA-binding domain-containing protein</fullName>
    </recommendedName>
</protein>
<feature type="region of interest" description="Disordered" evidence="1">
    <location>
        <begin position="73"/>
        <end position="137"/>
    </location>
</feature>
<keyword evidence="4" id="KW-1185">Reference proteome</keyword>
<name>A0A8H3WLQ0_9PEZI</name>
<sequence>MADKTTPAAASAKEPTAGDTNFMINIFRHMTEKPNIDWEAFAATAGFKSAGVAQTRYGQIRKKYELNSIVGSPVKKRKGNSTAEEESPAKVAKTGGRVGTKGRKGKGKAAVKTEDDDDAKDSMDNKGAVKMEGDDEN</sequence>
<dbReference type="OrthoDB" id="5403747at2759"/>
<evidence type="ECO:0000313" key="4">
    <source>
        <dbReference type="Proteomes" id="UP000434172"/>
    </source>
</evidence>
<evidence type="ECO:0000259" key="2">
    <source>
        <dbReference type="Pfam" id="PF22980"/>
    </source>
</evidence>
<gene>
    <name evidence="3" type="ORF">GQ607_001800</name>
</gene>
<accession>A0A8H3WLQ0</accession>
<dbReference type="Proteomes" id="UP000434172">
    <property type="component" value="Unassembled WGS sequence"/>
</dbReference>
<evidence type="ECO:0000256" key="1">
    <source>
        <dbReference type="SAM" id="MobiDB-lite"/>
    </source>
</evidence>
<feature type="domain" description="Myb-like DNA-binding" evidence="2">
    <location>
        <begin position="19"/>
        <end position="65"/>
    </location>
</feature>
<comment type="caution">
    <text evidence="3">The sequence shown here is derived from an EMBL/GenBank/DDBJ whole genome shotgun (WGS) entry which is preliminary data.</text>
</comment>
<evidence type="ECO:0000313" key="3">
    <source>
        <dbReference type="EMBL" id="KAF0330931.1"/>
    </source>
</evidence>
<dbReference type="Pfam" id="PF22980">
    <property type="entry name" value="Myb_DNA-bind_8"/>
    <property type="match status" value="1"/>
</dbReference>
<reference evidence="3 4" key="1">
    <citation type="submission" date="2019-12" db="EMBL/GenBank/DDBJ databases">
        <title>A genome sequence resource for the geographically widespread anthracnose pathogen Colletotrichum asianum.</title>
        <authorList>
            <person name="Meng Y."/>
        </authorList>
    </citation>
    <scope>NUCLEOTIDE SEQUENCE [LARGE SCALE GENOMIC DNA]</scope>
    <source>
        <strain evidence="3 4">ICMP 18580</strain>
    </source>
</reference>
<dbReference type="InterPro" id="IPR054505">
    <property type="entry name" value="Myb_DNA-bind_8"/>
</dbReference>
<feature type="compositionally biased region" description="Basic residues" evidence="1">
    <location>
        <begin position="100"/>
        <end position="109"/>
    </location>
</feature>
<organism evidence="3 4">
    <name type="scientific">Colletotrichum asianum</name>
    <dbReference type="NCBI Taxonomy" id="702518"/>
    <lineage>
        <taxon>Eukaryota</taxon>
        <taxon>Fungi</taxon>
        <taxon>Dikarya</taxon>
        <taxon>Ascomycota</taxon>
        <taxon>Pezizomycotina</taxon>
        <taxon>Sordariomycetes</taxon>
        <taxon>Hypocreomycetidae</taxon>
        <taxon>Glomerellales</taxon>
        <taxon>Glomerellaceae</taxon>
        <taxon>Colletotrichum</taxon>
        <taxon>Colletotrichum gloeosporioides species complex</taxon>
    </lineage>
</organism>
<proteinExistence type="predicted"/>